<comment type="catalytic activity">
    <reaction evidence="1">
        <text>ATP + protein L-histidine = ADP + protein N-phospho-L-histidine.</text>
        <dbReference type="EC" id="2.7.13.3"/>
    </reaction>
</comment>
<evidence type="ECO:0000256" key="1">
    <source>
        <dbReference type="ARBA" id="ARBA00000085"/>
    </source>
</evidence>
<dbReference type="Pfam" id="PF00512">
    <property type="entry name" value="HisKA"/>
    <property type="match status" value="1"/>
</dbReference>
<reference evidence="10 11" key="1">
    <citation type="journal article" date="2010" name="Stand. Genomic Sci.">
        <title>Complete genome sequence of Ilyobacter polytropus type strain (CuHbu1).</title>
        <authorList>
            <person name="Sikorski J."/>
            <person name="Chertkov O."/>
            <person name="Lapidus A."/>
            <person name="Nolan M."/>
            <person name="Lucas S."/>
            <person name="Del Rio T.G."/>
            <person name="Tice H."/>
            <person name="Cheng J.F."/>
            <person name="Tapia R."/>
            <person name="Han C."/>
            <person name="Goodwin L."/>
            <person name="Pitluck S."/>
            <person name="Liolios K."/>
            <person name="Ivanova N."/>
            <person name="Mavromatis K."/>
            <person name="Mikhailova N."/>
            <person name="Pati A."/>
            <person name="Chen A."/>
            <person name="Palaniappan K."/>
            <person name="Land M."/>
            <person name="Hauser L."/>
            <person name="Chang Y.J."/>
            <person name="Jeffries C.D."/>
            <person name="Brambilla E."/>
            <person name="Yasawong M."/>
            <person name="Rohde M."/>
            <person name="Pukall R."/>
            <person name="Spring S."/>
            <person name="Goker M."/>
            <person name="Woyke T."/>
            <person name="Bristow J."/>
            <person name="Eisen J.A."/>
            <person name="Markowitz V."/>
            <person name="Hugenholtz P."/>
            <person name="Kyrpides N.C."/>
            <person name="Klenk H.P."/>
        </authorList>
    </citation>
    <scope>NUCLEOTIDE SEQUENCE [LARGE SCALE GENOMIC DNA]</scope>
    <source>
        <strain evidence="11">ATCC 51220 / DSM 2926 / LMG 16218 / CuHBu1</strain>
    </source>
</reference>
<dbReference type="KEGG" id="ipo:Ilyop_0461"/>
<dbReference type="PANTHER" id="PTHR43065:SF10">
    <property type="entry name" value="PEROXIDE STRESS-ACTIVATED HISTIDINE KINASE MAK3"/>
    <property type="match status" value="1"/>
</dbReference>
<feature type="domain" description="Histidine kinase" evidence="9">
    <location>
        <begin position="219"/>
        <end position="426"/>
    </location>
</feature>
<dbReference type="InterPro" id="IPR005467">
    <property type="entry name" value="His_kinase_dom"/>
</dbReference>
<keyword evidence="5" id="KW-0547">Nucleotide-binding</keyword>
<evidence type="ECO:0000313" key="11">
    <source>
        <dbReference type="Proteomes" id="UP000006875"/>
    </source>
</evidence>
<evidence type="ECO:0000256" key="8">
    <source>
        <dbReference type="ARBA" id="ARBA00023012"/>
    </source>
</evidence>
<dbReference type="InterPro" id="IPR003594">
    <property type="entry name" value="HATPase_dom"/>
</dbReference>
<dbReference type="EC" id="2.7.13.3" evidence="2"/>
<dbReference type="OrthoDB" id="9815750at2"/>
<dbReference type="AlphaFoldDB" id="E3HB98"/>
<dbReference type="PRINTS" id="PR00344">
    <property type="entry name" value="BCTRLSENSOR"/>
</dbReference>
<dbReference type="CDD" id="cd00082">
    <property type="entry name" value="HisKA"/>
    <property type="match status" value="1"/>
</dbReference>
<evidence type="ECO:0000256" key="6">
    <source>
        <dbReference type="ARBA" id="ARBA00022777"/>
    </source>
</evidence>
<proteinExistence type="predicted"/>
<dbReference type="GO" id="GO:0005524">
    <property type="term" value="F:ATP binding"/>
    <property type="evidence" value="ECO:0007669"/>
    <property type="project" value="UniProtKB-KW"/>
</dbReference>
<dbReference type="GO" id="GO:0000155">
    <property type="term" value="F:phosphorelay sensor kinase activity"/>
    <property type="evidence" value="ECO:0007669"/>
    <property type="project" value="InterPro"/>
</dbReference>
<keyword evidence="8" id="KW-0902">Two-component regulatory system</keyword>
<dbReference type="Gene3D" id="1.10.287.130">
    <property type="match status" value="1"/>
</dbReference>
<dbReference type="SMART" id="SM00387">
    <property type="entry name" value="HATPase_c"/>
    <property type="match status" value="1"/>
</dbReference>
<evidence type="ECO:0000259" key="9">
    <source>
        <dbReference type="PROSITE" id="PS50109"/>
    </source>
</evidence>
<keyword evidence="11" id="KW-1185">Reference proteome</keyword>
<dbReference type="Gene3D" id="3.30.565.10">
    <property type="entry name" value="Histidine kinase-like ATPase, C-terminal domain"/>
    <property type="match status" value="1"/>
</dbReference>
<keyword evidence="7" id="KW-0067">ATP-binding</keyword>
<dbReference type="InterPro" id="IPR004358">
    <property type="entry name" value="Sig_transdc_His_kin-like_C"/>
</dbReference>
<dbReference type="EMBL" id="CP002281">
    <property type="protein sequence ID" value="ADO82249.1"/>
    <property type="molecule type" value="Genomic_DNA"/>
</dbReference>
<evidence type="ECO:0000256" key="3">
    <source>
        <dbReference type="ARBA" id="ARBA00022553"/>
    </source>
</evidence>
<protein>
    <recommendedName>
        <fullName evidence="2">histidine kinase</fullName>
        <ecNumber evidence="2">2.7.13.3</ecNumber>
    </recommendedName>
</protein>
<dbReference type="InterPro" id="IPR036890">
    <property type="entry name" value="HATPase_C_sf"/>
</dbReference>
<dbReference type="SUPFAM" id="SSF47384">
    <property type="entry name" value="Homodimeric domain of signal transducing histidine kinase"/>
    <property type="match status" value="1"/>
</dbReference>
<dbReference type="STRING" id="572544.Ilyop_0461"/>
<evidence type="ECO:0000313" key="10">
    <source>
        <dbReference type="EMBL" id="ADO82249.1"/>
    </source>
</evidence>
<dbReference type="InterPro" id="IPR003661">
    <property type="entry name" value="HisK_dim/P_dom"/>
</dbReference>
<organism evidence="10 11">
    <name type="scientific">Ilyobacter polytropus (strain ATCC 51220 / DSM 2926 / LMG 16218 / CuHBu1)</name>
    <dbReference type="NCBI Taxonomy" id="572544"/>
    <lineage>
        <taxon>Bacteria</taxon>
        <taxon>Fusobacteriati</taxon>
        <taxon>Fusobacteriota</taxon>
        <taxon>Fusobacteriia</taxon>
        <taxon>Fusobacteriales</taxon>
        <taxon>Fusobacteriaceae</taxon>
        <taxon>Ilyobacter</taxon>
    </lineage>
</organism>
<dbReference type="PANTHER" id="PTHR43065">
    <property type="entry name" value="SENSOR HISTIDINE KINASE"/>
    <property type="match status" value="1"/>
</dbReference>
<dbReference type="CDD" id="cd00075">
    <property type="entry name" value="HATPase"/>
    <property type="match status" value="1"/>
</dbReference>
<evidence type="ECO:0000256" key="4">
    <source>
        <dbReference type="ARBA" id="ARBA00022679"/>
    </source>
</evidence>
<evidence type="ECO:0000256" key="7">
    <source>
        <dbReference type="ARBA" id="ARBA00022840"/>
    </source>
</evidence>
<name>E3HB98_ILYPC</name>
<dbReference type="Proteomes" id="UP000006875">
    <property type="component" value="Chromosome"/>
</dbReference>
<keyword evidence="3" id="KW-0597">Phosphoprotein</keyword>
<dbReference type="SUPFAM" id="SSF55874">
    <property type="entry name" value="ATPase domain of HSP90 chaperone/DNA topoisomerase II/histidine kinase"/>
    <property type="match status" value="1"/>
</dbReference>
<gene>
    <name evidence="10" type="ordered locus">Ilyop_0461</name>
</gene>
<dbReference type="eggNOG" id="COG4191">
    <property type="taxonomic scope" value="Bacteria"/>
</dbReference>
<keyword evidence="6 10" id="KW-0418">Kinase</keyword>
<dbReference type="SMART" id="SM00388">
    <property type="entry name" value="HisKA"/>
    <property type="match status" value="1"/>
</dbReference>
<dbReference type="PROSITE" id="PS50109">
    <property type="entry name" value="HIS_KIN"/>
    <property type="match status" value="1"/>
</dbReference>
<keyword evidence="4" id="KW-0808">Transferase</keyword>
<dbReference type="RefSeq" id="WP_013386919.1">
    <property type="nucleotide sequence ID" value="NC_014632.1"/>
</dbReference>
<evidence type="ECO:0000256" key="5">
    <source>
        <dbReference type="ARBA" id="ARBA00022741"/>
    </source>
</evidence>
<dbReference type="HOGENOM" id="CLU_705575_0_0_0"/>
<dbReference type="Pfam" id="PF02518">
    <property type="entry name" value="HATPase_c"/>
    <property type="match status" value="1"/>
</dbReference>
<evidence type="ECO:0000256" key="2">
    <source>
        <dbReference type="ARBA" id="ARBA00012438"/>
    </source>
</evidence>
<accession>E3HB98</accession>
<dbReference type="InterPro" id="IPR036097">
    <property type="entry name" value="HisK_dim/P_sf"/>
</dbReference>
<sequence length="426" mass="50066">MWGKINYNLSRKTIIGKKLTNNEKDISHMIQEFESIEKMMSVIYSEKNEGRVIFCILLLLIGKLDLGYVESYYFHYDEESKTLQYKEGYFNLDKIEEEELDEIYDSLSDIIEVDQAPFLKEILEIGEPVYDIKKFTELTPYTFLSRLNNFSVIPVGYADKNYGVLIMAGNKKLLKMGKRKRELVDIFKYNLSMYLYNRDLEKKELKDDRLKTIGYFANSIVHEFKTPVSVIKGFATLAKNKLDDPEKLKIYLENIINESDRIIEMSDEVGEYAQTRNSLSIEEEFYFQDVVKEIYKKFKNKFERLEIKPIFMEEKKILVKANKKTFSRTVCHILKNVAENVDYKKDNRYILFRFEEQDGRDVVVFEDNGCGIPEDNLSKVFSPFYTTKINGTGLGMTIVKEYYEKIGMEIKLESVCGKYTKLTVIL</sequence>